<dbReference type="Gene3D" id="3.30.1150.10">
    <property type="match status" value="1"/>
</dbReference>
<sequence length="169" mass="19489">MKKNLLFLFAVVITGFCNSQEIVEKDKKEYADVPFAIIEEVPVFPGCEKVSLQREKKGCLNSMMQKHIVENFNLNIVSCLEEKEVYNEEKKIYEKRCVNVLSRGKKRIYLQFKIGKTGEIEDIFARAPHPKLKEEAIRIAKLLPQMKPGLQKGKPVRVGYTLPITFNVE</sequence>
<reference evidence="2 3" key="1">
    <citation type="submission" date="2019-03" db="EMBL/GenBank/DDBJ databases">
        <title>Genomic Encyclopedia of Type Strains, Phase III (KMG-III): the genomes of soil and plant-associated and newly described type strains.</title>
        <authorList>
            <person name="Whitman W."/>
        </authorList>
    </citation>
    <scope>NUCLEOTIDE SEQUENCE [LARGE SCALE GENOMIC DNA]</scope>
    <source>
        <strain evidence="2 3">CECT 8283</strain>
    </source>
</reference>
<accession>A0A4R6TH65</accession>
<evidence type="ECO:0000313" key="2">
    <source>
        <dbReference type="EMBL" id="TDQ28550.1"/>
    </source>
</evidence>
<dbReference type="Pfam" id="PF03544">
    <property type="entry name" value="TonB_C"/>
    <property type="match status" value="1"/>
</dbReference>
<organism evidence="2 3">
    <name type="scientific">Tenacibaculum caenipelagi</name>
    <dbReference type="NCBI Taxonomy" id="1325435"/>
    <lineage>
        <taxon>Bacteria</taxon>
        <taxon>Pseudomonadati</taxon>
        <taxon>Bacteroidota</taxon>
        <taxon>Flavobacteriia</taxon>
        <taxon>Flavobacteriales</taxon>
        <taxon>Flavobacteriaceae</taxon>
        <taxon>Tenacibaculum</taxon>
    </lineage>
</organism>
<evidence type="ECO:0000313" key="3">
    <source>
        <dbReference type="Proteomes" id="UP000295390"/>
    </source>
</evidence>
<protein>
    <submittedName>
        <fullName evidence="2">TonB-like protein</fullName>
    </submittedName>
</protein>
<dbReference type="EMBL" id="SNYH01000002">
    <property type="protein sequence ID" value="TDQ28550.1"/>
    <property type="molecule type" value="Genomic_DNA"/>
</dbReference>
<keyword evidence="3" id="KW-1185">Reference proteome</keyword>
<evidence type="ECO:0000259" key="1">
    <source>
        <dbReference type="Pfam" id="PF03544"/>
    </source>
</evidence>
<proteinExistence type="predicted"/>
<comment type="caution">
    <text evidence="2">The sequence shown here is derived from an EMBL/GenBank/DDBJ whole genome shotgun (WGS) entry which is preliminary data.</text>
</comment>
<name>A0A4R6TH65_9FLAO</name>
<dbReference type="Proteomes" id="UP000295390">
    <property type="component" value="Unassembled WGS sequence"/>
</dbReference>
<dbReference type="SUPFAM" id="SSF74653">
    <property type="entry name" value="TolA/TonB C-terminal domain"/>
    <property type="match status" value="1"/>
</dbReference>
<dbReference type="AlphaFoldDB" id="A0A4R6TH65"/>
<dbReference type="OrthoDB" id="1522859at2"/>
<dbReference type="GO" id="GO:0055085">
    <property type="term" value="P:transmembrane transport"/>
    <property type="evidence" value="ECO:0007669"/>
    <property type="project" value="InterPro"/>
</dbReference>
<dbReference type="RefSeq" id="WP_133535086.1">
    <property type="nucleotide sequence ID" value="NZ_SNYH01000002.1"/>
</dbReference>
<feature type="domain" description="TonB C-terminal" evidence="1">
    <location>
        <begin position="109"/>
        <end position="167"/>
    </location>
</feature>
<gene>
    <name evidence="2" type="ORF">DFQ07_0926</name>
</gene>
<dbReference type="InterPro" id="IPR037682">
    <property type="entry name" value="TonB_C"/>
</dbReference>